<dbReference type="GO" id="GO:0009425">
    <property type="term" value="C:bacterial-type flagellum basal body"/>
    <property type="evidence" value="ECO:0007669"/>
    <property type="project" value="UniProtKB-SubCell"/>
</dbReference>
<keyword evidence="6" id="KW-0966">Cell projection</keyword>
<dbReference type="STRING" id="1122198.SAMN02745729_101469"/>
<comment type="similarity">
    <text evidence="2 5">Belongs to the FliE family.</text>
</comment>
<dbReference type="GO" id="GO:0005198">
    <property type="term" value="F:structural molecule activity"/>
    <property type="evidence" value="ECO:0007669"/>
    <property type="project" value="UniProtKB-UniRule"/>
</dbReference>
<sequence>MIERADINSLLSQMRAIKSEVQQGPRPVEMLDLRAEGIGAPGISKTESNSFATLLKGAVDKVNEHQSEASRLREAYERGDPGVDLPQVMIQAQKSSVSFQAMTQVRNRLVTAYEDVMKMPI</sequence>
<evidence type="ECO:0000256" key="1">
    <source>
        <dbReference type="ARBA" id="ARBA00004117"/>
    </source>
</evidence>
<dbReference type="Proteomes" id="UP000242469">
    <property type="component" value="Unassembled WGS sequence"/>
</dbReference>
<dbReference type="GO" id="GO:0071973">
    <property type="term" value="P:bacterial-type flagellum-dependent cell motility"/>
    <property type="evidence" value="ECO:0007669"/>
    <property type="project" value="InterPro"/>
</dbReference>
<comment type="subcellular location">
    <subcellularLocation>
        <location evidence="1 5">Bacterial flagellum basal body</location>
    </subcellularLocation>
</comment>
<dbReference type="Pfam" id="PF02049">
    <property type="entry name" value="FliE"/>
    <property type="match status" value="1"/>
</dbReference>
<keyword evidence="6" id="KW-0282">Flagellum</keyword>
<dbReference type="EMBL" id="FNRJ01000001">
    <property type="protein sequence ID" value="SEA10439.1"/>
    <property type="molecule type" value="Genomic_DNA"/>
</dbReference>
<keyword evidence="7" id="KW-1185">Reference proteome</keyword>
<dbReference type="RefSeq" id="WP_091822449.1">
    <property type="nucleotide sequence ID" value="NZ_FNRJ01000001.1"/>
</dbReference>
<dbReference type="HAMAP" id="MF_00724">
    <property type="entry name" value="FliE"/>
    <property type="match status" value="1"/>
</dbReference>
<evidence type="ECO:0000256" key="5">
    <source>
        <dbReference type="HAMAP-Rule" id="MF_00724"/>
    </source>
</evidence>
<accession>A0A1H3YFR4</accession>
<dbReference type="PANTHER" id="PTHR34653:SF1">
    <property type="entry name" value="FLAGELLAR HOOK-BASAL BODY COMPLEX PROTEIN FLIE"/>
    <property type="match status" value="1"/>
</dbReference>
<keyword evidence="6" id="KW-0969">Cilium</keyword>
<evidence type="ECO:0000256" key="3">
    <source>
        <dbReference type="ARBA" id="ARBA00018024"/>
    </source>
</evidence>
<name>A0A1H3YFR4_9GAMM</name>
<dbReference type="NCBIfam" id="TIGR00205">
    <property type="entry name" value="fliE"/>
    <property type="match status" value="1"/>
</dbReference>
<evidence type="ECO:0000313" key="7">
    <source>
        <dbReference type="Proteomes" id="UP000242469"/>
    </source>
</evidence>
<dbReference type="AlphaFoldDB" id="A0A1H3YFR4"/>
<gene>
    <name evidence="5" type="primary">fliE</name>
    <name evidence="6" type="ORF">SAMN02745729_101469</name>
</gene>
<evidence type="ECO:0000256" key="2">
    <source>
        <dbReference type="ARBA" id="ARBA00009272"/>
    </source>
</evidence>
<dbReference type="InterPro" id="IPR001624">
    <property type="entry name" value="FliE"/>
</dbReference>
<evidence type="ECO:0000256" key="4">
    <source>
        <dbReference type="ARBA" id="ARBA00023143"/>
    </source>
</evidence>
<proteinExistence type="inferred from homology"/>
<reference evidence="7" key="1">
    <citation type="submission" date="2016-10" db="EMBL/GenBank/DDBJ databases">
        <authorList>
            <person name="Varghese N."/>
            <person name="Submissions S."/>
        </authorList>
    </citation>
    <scope>NUCLEOTIDE SEQUENCE [LARGE SCALE GENOMIC DNA]</scope>
    <source>
        <strain evidence="7">DSM 11526</strain>
    </source>
</reference>
<protein>
    <recommendedName>
        <fullName evidence="3 5">Flagellar hook-basal body complex protein FliE</fullName>
    </recommendedName>
</protein>
<organism evidence="6 7">
    <name type="scientific">Marinobacterium iners DSM 11526</name>
    <dbReference type="NCBI Taxonomy" id="1122198"/>
    <lineage>
        <taxon>Bacteria</taxon>
        <taxon>Pseudomonadati</taxon>
        <taxon>Pseudomonadota</taxon>
        <taxon>Gammaproteobacteria</taxon>
        <taxon>Oceanospirillales</taxon>
        <taxon>Oceanospirillaceae</taxon>
        <taxon>Marinobacterium</taxon>
    </lineage>
</organism>
<dbReference type="OrthoDB" id="8909229at2"/>
<dbReference type="PRINTS" id="PR01006">
    <property type="entry name" value="FLGHOOKFLIE"/>
</dbReference>
<dbReference type="GO" id="GO:0003774">
    <property type="term" value="F:cytoskeletal motor activity"/>
    <property type="evidence" value="ECO:0007669"/>
    <property type="project" value="InterPro"/>
</dbReference>
<keyword evidence="4 5" id="KW-0975">Bacterial flagellum</keyword>
<evidence type="ECO:0000313" key="6">
    <source>
        <dbReference type="EMBL" id="SEA10439.1"/>
    </source>
</evidence>
<dbReference type="PANTHER" id="PTHR34653">
    <property type="match status" value="1"/>
</dbReference>